<evidence type="ECO:0000259" key="6">
    <source>
        <dbReference type="Pfam" id="PF12698"/>
    </source>
</evidence>
<evidence type="ECO:0000313" key="8">
    <source>
        <dbReference type="Proteomes" id="UP000198680"/>
    </source>
</evidence>
<evidence type="ECO:0000256" key="2">
    <source>
        <dbReference type="ARBA" id="ARBA00022692"/>
    </source>
</evidence>
<feature type="transmembrane region" description="Helical" evidence="5">
    <location>
        <begin position="31"/>
        <end position="53"/>
    </location>
</feature>
<protein>
    <submittedName>
        <fullName evidence="7">ABC-2 type transport system permease protein</fullName>
    </submittedName>
</protein>
<dbReference type="EMBL" id="FNHE01000016">
    <property type="protein sequence ID" value="SDN30412.1"/>
    <property type="molecule type" value="Genomic_DNA"/>
</dbReference>
<name>A0A1H0A9Q6_9ACTN</name>
<dbReference type="RefSeq" id="WP_091223631.1">
    <property type="nucleotide sequence ID" value="NZ_FNHE01000016.1"/>
</dbReference>
<sequence length="397" mass="40307">MTSSGPRSPGSAALVRLVAAREVSSRIRDKNFVISSVVILLLLLGTMAFQVVVSSGEGTSRVAVVADDGRIGPAVEAQGEAVGVDVEVVDVPDAAAARDAVEAEEVDAALVDGTGPAPELLLLDRDPALEAVVGGAVSGLAVADRLLEAGVDLQSLPDVAVTPVGDEGEDDGQRVVVAIMGVVVLYGLLILFGQFVAQGVVEEKASRVVELLLATMRPWQLLAGKILGLGLLGLGQIVVIGAVGVTGALVFDLVDVPGELIGTVATVVAWFVLGYAFYACVFAVAASLVSRQEDLGSVLVPASMLLVVGFLVAVQAAGDPGGTLATVTSFVPGLSPLVMPVRQAAGEAAGWEVALAVVLMLGAVGLAVRLGGRVYAGALVRTSGRTKVREALRAERA</sequence>
<dbReference type="GO" id="GO:0016020">
    <property type="term" value="C:membrane"/>
    <property type="evidence" value="ECO:0007669"/>
    <property type="project" value="UniProtKB-SubCell"/>
</dbReference>
<keyword evidence="4 5" id="KW-0472">Membrane</keyword>
<evidence type="ECO:0000313" key="7">
    <source>
        <dbReference type="EMBL" id="SDN30412.1"/>
    </source>
</evidence>
<dbReference type="PANTHER" id="PTHR43471">
    <property type="entry name" value="ABC TRANSPORTER PERMEASE"/>
    <property type="match status" value="1"/>
</dbReference>
<organism evidence="7 8">
    <name type="scientific">Geodermatophilus siccatus</name>
    <dbReference type="NCBI Taxonomy" id="1137991"/>
    <lineage>
        <taxon>Bacteria</taxon>
        <taxon>Bacillati</taxon>
        <taxon>Actinomycetota</taxon>
        <taxon>Actinomycetes</taxon>
        <taxon>Geodermatophilales</taxon>
        <taxon>Geodermatophilaceae</taxon>
        <taxon>Geodermatophilus</taxon>
    </lineage>
</organism>
<dbReference type="OrthoDB" id="3268959at2"/>
<accession>A0A1H0A9Q6</accession>
<feature type="transmembrane region" description="Helical" evidence="5">
    <location>
        <begin position="348"/>
        <end position="368"/>
    </location>
</feature>
<gene>
    <name evidence="7" type="ORF">SAMN05660642_04518</name>
</gene>
<dbReference type="PANTHER" id="PTHR43471:SF3">
    <property type="entry name" value="ABC TRANSPORTER PERMEASE PROTEIN NATB"/>
    <property type="match status" value="1"/>
</dbReference>
<dbReference type="Pfam" id="PF12698">
    <property type="entry name" value="ABC2_membrane_3"/>
    <property type="match status" value="1"/>
</dbReference>
<dbReference type="Proteomes" id="UP000198680">
    <property type="component" value="Unassembled WGS sequence"/>
</dbReference>
<evidence type="ECO:0000256" key="1">
    <source>
        <dbReference type="ARBA" id="ARBA00004141"/>
    </source>
</evidence>
<dbReference type="GO" id="GO:0140359">
    <property type="term" value="F:ABC-type transporter activity"/>
    <property type="evidence" value="ECO:0007669"/>
    <property type="project" value="InterPro"/>
</dbReference>
<feature type="transmembrane region" description="Helical" evidence="5">
    <location>
        <begin position="175"/>
        <end position="197"/>
    </location>
</feature>
<evidence type="ECO:0000256" key="4">
    <source>
        <dbReference type="ARBA" id="ARBA00023136"/>
    </source>
</evidence>
<feature type="transmembrane region" description="Helical" evidence="5">
    <location>
        <begin position="263"/>
        <end position="286"/>
    </location>
</feature>
<reference evidence="8" key="1">
    <citation type="submission" date="2016-10" db="EMBL/GenBank/DDBJ databases">
        <authorList>
            <person name="Varghese N."/>
            <person name="Submissions S."/>
        </authorList>
    </citation>
    <scope>NUCLEOTIDE SEQUENCE [LARGE SCALE GENOMIC DNA]</scope>
    <source>
        <strain evidence="8">DSM 45419</strain>
    </source>
</reference>
<feature type="transmembrane region" description="Helical" evidence="5">
    <location>
        <begin position="226"/>
        <end position="251"/>
    </location>
</feature>
<evidence type="ECO:0000256" key="3">
    <source>
        <dbReference type="ARBA" id="ARBA00022989"/>
    </source>
</evidence>
<proteinExistence type="predicted"/>
<dbReference type="InterPro" id="IPR013525">
    <property type="entry name" value="ABC2_TM"/>
</dbReference>
<feature type="transmembrane region" description="Helical" evidence="5">
    <location>
        <begin position="298"/>
        <end position="318"/>
    </location>
</feature>
<dbReference type="AlphaFoldDB" id="A0A1H0A9Q6"/>
<keyword evidence="8" id="KW-1185">Reference proteome</keyword>
<feature type="domain" description="ABC-2 type transporter transmembrane" evidence="6">
    <location>
        <begin position="37"/>
        <end position="364"/>
    </location>
</feature>
<comment type="subcellular location">
    <subcellularLocation>
        <location evidence="1">Membrane</location>
        <topology evidence="1">Multi-pass membrane protein</topology>
    </subcellularLocation>
</comment>
<evidence type="ECO:0000256" key="5">
    <source>
        <dbReference type="SAM" id="Phobius"/>
    </source>
</evidence>
<keyword evidence="3 5" id="KW-1133">Transmembrane helix</keyword>
<keyword evidence="2 5" id="KW-0812">Transmembrane</keyword>
<dbReference type="STRING" id="1137991.SAMN05660642_04518"/>